<dbReference type="EMBL" id="JAJTJA010000014">
    <property type="protein sequence ID" value="KAH8689848.1"/>
    <property type="molecule type" value="Genomic_DNA"/>
</dbReference>
<name>A0AAD4PUW7_9EURO</name>
<protein>
    <submittedName>
        <fullName evidence="1">Uncharacterized protein</fullName>
    </submittedName>
</protein>
<keyword evidence="2" id="KW-1185">Reference proteome</keyword>
<proteinExistence type="predicted"/>
<dbReference type="Proteomes" id="UP001201262">
    <property type="component" value="Unassembled WGS sequence"/>
</dbReference>
<reference evidence="1" key="1">
    <citation type="submission" date="2021-12" db="EMBL/GenBank/DDBJ databases">
        <title>Convergent genome expansion in fungi linked to evolution of root-endophyte symbiosis.</title>
        <authorList>
            <consortium name="DOE Joint Genome Institute"/>
            <person name="Ke Y.-H."/>
            <person name="Bonito G."/>
            <person name="Liao H.-L."/>
            <person name="Looney B."/>
            <person name="Rojas-Flechas A."/>
            <person name="Nash J."/>
            <person name="Hameed K."/>
            <person name="Schadt C."/>
            <person name="Martin F."/>
            <person name="Crous P.W."/>
            <person name="Miettinen O."/>
            <person name="Magnuson J.K."/>
            <person name="Labbe J."/>
            <person name="Jacobson D."/>
            <person name="Doktycz M.J."/>
            <person name="Veneault-Fourrey C."/>
            <person name="Kuo A."/>
            <person name="Mondo S."/>
            <person name="Calhoun S."/>
            <person name="Riley R."/>
            <person name="Ohm R."/>
            <person name="LaButti K."/>
            <person name="Andreopoulos B."/>
            <person name="Pangilinan J."/>
            <person name="Nolan M."/>
            <person name="Tritt A."/>
            <person name="Clum A."/>
            <person name="Lipzen A."/>
            <person name="Daum C."/>
            <person name="Barry K."/>
            <person name="Grigoriev I.V."/>
            <person name="Vilgalys R."/>
        </authorList>
    </citation>
    <scope>NUCLEOTIDE SEQUENCE</scope>
    <source>
        <strain evidence="1">PMI_201</strain>
    </source>
</reference>
<comment type="caution">
    <text evidence="1">The sequence shown here is derived from an EMBL/GenBank/DDBJ whole genome shotgun (WGS) entry which is preliminary data.</text>
</comment>
<dbReference type="AlphaFoldDB" id="A0AAD4PUW7"/>
<gene>
    <name evidence="1" type="ORF">BGW36DRAFT_389820</name>
</gene>
<evidence type="ECO:0000313" key="2">
    <source>
        <dbReference type="Proteomes" id="UP001201262"/>
    </source>
</evidence>
<evidence type="ECO:0000313" key="1">
    <source>
        <dbReference type="EMBL" id="KAH8689848.1"/>
    </source>
</evidence>
<organism evidence="1 2">
    <name type="scientific">Talaromyces proteolyticus</name>
    <dbReference type="NCBI Taxonomy" id="1131652"/>
    <lineage>
        <taxon>Eukaryota</taxon>
        <taxon>Fungi</taxon>
        <taxon>Dikarya</taxon>
        <taxon>Ascomycota</taxon>
        <taxon>Pezizomycotina</taxon>
        <taxon>Eurotiomycetes</taxon>
        <taxon>Eurotiomycetidae</taxon>
        <taxon>Eurotiales</taxon>
        <taxon>Trichocomaceae</taxon>
        <taxon>Talaromyces</taxon>
        <taxon>Talaromyces sect. Bacilispori</taxon>
    </lineage>
</organism>
<dbReference type="RefSeq" id="XP_046066131.1">
    <property type="nucleotide sequence ID" value="XM_046217400.1"/>
</dbReference>
<sequence>MQLTRSLISMYSAKSEAQHAARLLTRTYRHICTGVLCVAFITIHPGLRMQALSPRIRLKLGIYLDCCDLIGLPFMKRSRIPF</sequence>
<dbReference type="GeneID" id="70247687"/>
<accession>A0AAD4PUW7</accession>